<dbReference type="PANTHER" id="PTHR24189">
    <property type="entry name" value="MYOTROPHIN"/>
    <property type="match status" value="1"/>
</dbReference>
<dbReference type="PRINTS" id="PR01415">
    <property type="entry name" value="ANKYRIN"/>
</dbReference>
<sequence length="486" mass="55599">MVINTINMNLDIYFNNAIYDRLLFNCVKAKDHEVIEILLSHQIDINSTSCASSVCYAVNNGDEETVKLFLNKGFDPNNKDEKGFIALHYAVLSNNNNIIQLLLDNNSNVKLCDPYLLLHAVKSNRSDIVASLLKHGMNANIVNDEGYTALHYSIENNKLDITKLLLDNGANIEIINKCSFINNIIKSRFANYTNMIELLLEYGADVNNINEYYAPIHLAVDNENESIIKLLISYGADINIRDDYNSSSPLHHAIKSINGNILKILLDNGADVNSINRYGCTPIYYAIYDKNLDFVNTLLDYGADVNIVDLSNNTPLTVANNIYIKKLIISHIIISKYINKFVEYSSAYKRNIDFIHSHQNLIDIKLDCENEIMKLRNTKIGCKNLLECFINNDMNTVYKAINNETINDVSTLFNDYRKEFPIYNSVIKNFISESIRRHELLTEFRNKITNSIPGFKDKFPQEIQYIILENLSNNDLEKILVEKRCT</sequence>
<keyword evidence="2" id="KW-0040">ANK repeat</keyword>
<dbReference type="Gene3D" id="1.25.40.20">
    <property type="entry name" value="Ankyrin repeat-containing domain"/>
    <property type="match status" value="3"/>
</dbReference>
<organism evidence="4 5">
    <name type="scientific">Canarypox virus</name>
    <name type="common">CNPV</name>
    <dbReference type="NCBI Taxonomy" id="44088"/>
    <lineage>
        <taxon>Viruses</taxon>
        <taxon>Varidnaviria</taxon>
        <taxon>Bamfordvirae</taxon>
        <taxon>Nucleocytoviricota</taxon>
        <taxon>Pokkesviricetes</taxon>
        <taxon>Chitovirales</taxon>
        <taxon>Poxviridae</taxon>
        <taxon>Chordopoxvirinae</taxon>
        <taxon>Avipoxvirus</taxon>
        <taxon>Avipoxvirus canarypox</taxon>
    </lineage>
</organism>
<gene>
    <name evidence="4" type="primary">CNPV017</name>
</gene>
<evidence type="ECO:0000313" key="5">
    <source>
        <dbReference type="Proteomes" id="UP000168164"/>
    </source>
</evidence>
<dbReference type="OrthoDB" id="3038at10239"/>
<dbReference type="Pfam" id="PF09372">
    <property type="entry name" value="PRANC"/>
    <property type="match status" value="1"/>
</dbReference>
<dbReference type="Pfam" id="PF12796">
    <property type="entry name" value="Ank_2"/>
    <property type="match status" value="3"/>
</dbReference>
<dbReference type="RefSeq" id="NP_955040.1">
    <property type="nucleotide sequence ID" value="NC_005309.1"/>
</dbReference>
<organismHost>
    <name type="scientific">Serinus</name>
    <dbReference type="NCBI Taxonomy" id="9134"/>
</organismHost>
<dbReference type="InterPro" id="IPR050745">
    <property type="entry name" value="Multifunctional_regulatory"/>
</dbReference>
<dbReference type="GeneID" id="2700304"/>
<evidence type="ECO:0000313" key="4">
    <source>
        <dbReference type="EMBL" id="AAR83363.1"/>
    </source>
</evidence>
<proteinExistence type="predicted"/>
<dbReference type="PROSITE" id="PS50297">
    <property type="entry name" value="ANK_REP_REGION"/>
    <property type="match status" value="5"/>
</dbReference>
<dbReference type="KEGG" id="vg:2700304"/>
<dbReference type="InterPro" id="IPR036770">
    <property type="entry name" value="Ankyrin_rpt-contain_sf"/>
</dbReference>
<protein>
    <submittedName>
        <fullName evidence="4">CNPV017 ankyrin repeat protein</fullName>
    </submittedName>
</protein>
<dbReference type="SUPFAM" id="SSF48403">
    <property type="entry name" value="Ankyrin repeat"/>
    <property type="match status" value="1"/>
</dbReference>
<evidence type="ECO:0000256" key="1">
    <source>
        <dbReference type="ARBA" id="ARBA00022737"/>
    </source>
</evidence>
<name>Q6VZY0_CNPV</name>
<dbReference type="PANTHER" id="PTHR24189:SF50">
    <property type="entry name" value="ANKYRIN REPEAT AND SOCS BOX PROTEIN 2"/>
    <property type="match status" value="1"/>
</dbReference>
<feature type="domain" description="PRANC" evidence="3">
    <location>
        <begin position="385"/>
        <end position="480"/>
    </location>
</feature>
<keyword evidence="1" id="KW-0677">Repeat</keyword>
<accession>Q6VZY0</accession>
<dbReference type="SMART" id="SM00248">
    <property type="entry name" value="ANK"/>
    <property type="match status" value="9"/>
</dbReference>
<dbReference type="PROSITE" id="PS50088">
    <property type="entry name" value="ANK_REPEAT"/>
    <property type="match status" value="5"/>
</dbReference>
<dbReference type="InterPro" id="IPR018272">
    <property type="entry name" value="PRANC_domain"/>
</dbReference>
<dbReference type="Proteomes" id="UP000168164">
    <property type="component" value="Segment"/>
</dbReference>
<dbReference type="EMBL" id="AY318871">
    <property type="protein sequence ID" value="AAR83363.1"/>
    <property type="molecule type" value="Genomic_DNA"/>
</dbReference>
<keyword evidence="5" id="KW-1185">Reference proteome</keyword>
<evidence type="ECO:0000259" key="3">
    <source>
        <dbReference type="Pfam" id="PF09372"/>
    </source>
</evidence>
<dbReference type="InterPro" id="IPR002110">
    <property type="entry name" value="Ankyrin_rpt"/>
</dbReference>
<evidence type="ECO:0000256" key="2">
    <source>
        <dbReference type="ARBA" id="ARBA00023043"/>
    </source>
</evidence>
<reference evidence="4 5" key="1">
    <citation type="journal article" date="2004" name="J. Virol.">
        <title>The genome of canarypox virus.</title>
        <authorList>
            <person name="Tulman E.R."/>
            <person name="Afonso C.L."/>
            <person name="Lu Z."/>
            <person name="Zsak L."/>
            <person name="Kutish G.F."/>
            <person name="Rock D.L."/>
        </authorList>
    </citation>
    <scope>NUCLEOTIDE SEQUENCE [LARGE SCALE GENOMIC DNA]</scope>
    <source>
        <strain evidence="4">ATCC VR-111</strain>
    </source>
</reference>